<evidence type="ECO:0000259" key="18">
    <source>
        <dbReference type="SMART" id="SM00485"/>
    </source>
</evidence>
<evidence type="ECO:0000256" key="1">
    <source>
        <dbReference type="ARBA" id="ARBA00022553"/>
    </source>
</evidence>
<dbReference type="Gene3D" id="1.10.150.20">
    <property type="entry name" value="5' to 3' exonuclease, C-terminal subdomain"/>
    <property type="match status" value="1"/>
</dbReference>
<evidence type="ECO:0000256" key="7">
    <source>
        <dbReference type="ARBA" id="ARBA00022801"/>
    </source>
</evidence>
<keyword evidence="12 16" id="KW-0539">Nucleus</keyword>
<evidence type="ECO:0000256" key="8">
    <source>
        <dbReference type="ARBA" id="ARBA00022839"/>
    </source>
</evidence>
<dbReference type="PRINTS" id="PR00853">
    <property type="entry name" value="XPGRADSUPER"/>
</dbReference>
<evidence type="ECO:0000256" key="16">
    <source>
        <dbReference type="HAMAP-Rule" id="MF_03140"/>
    </source>
</evidence>
<dbReference type="EMBL" id="CP075149">
    <property type="protein sequence ID" value="UTX42799.1"/>
    <property type="molecule type" value="Genomic_DNA"/>
</dbReference>
<evidence type="ECO:0000313" key="20">
    <source>
        <dbReference type="Proteomes" id="UP001059546"/>
    </source>
</evidence>
<keyword evidence="6 16" id="KW-0227">DNA damage</keyword>
<keyword evidence="9 16" id="KW-0460">Magnesium</keyword>
<accession>A0A9Q9CBA1</accession>
<keyword evidence="4 16" id="KW-0479">Metal-binding</keyword>
<sequence>MGIKQLSKLLKENSANGIKERPLAYYSSKRIAIDASMSIYQFLIAVRSDGSMLGSGDATTSHLVGLFYRTIRMVELGITPVYVFDGAPPEIKMKELGKRNERRAMADKEYREASEAGDKRLMEMYDKRKTKVTGVHVEECKRLLGLMGIPFETAPSEAEAYCAFLCRKRIVYGVATEDMDSLTFGSPVVLRNFSGAQSKKLPVVEYNLRQLLEDLSLEQNEFIDLCILLGCDYCDTLKGIGPKKALGLIRKHRSIERILQEENLDVPGGWGYEEAQKIFMNLGEIGDSREFNISWSSIDKSGIVKFLVEEKGFDLERVNKGVEKLINSRKKSMQGRLDGFITKSK</sequence>
<dbReference type="FunFam" id="1.10.150.20:FF:000009">
    <property type="entry name" value="Flap endonuclease 1"/>
    <property type="match status" value="1"/>
</dbReference>
<dbReference type="GO" id="GO:0006284">
    <property type="term" value="P:base-excision repair"/>
    <property type="evidence" value="ECO:0007669"/>
    <property type="project" value="UniProtKB-UniRule"/>
</dbReference>
<evidence type="ECO:0000256" key="2">
    <source>
        <dbReference type="ARBA" id="ARBA00022705"/>
    </source>
</evidence>
<dbReference type="InterPro" id="IPR029060">
    <property type="entry name" value="PIN-like_dom_sf"/>
</dbReference>
<dbReference type="GO" id="GO:0003677">
    <property type="term" value="F:DNA binding"/>
    <property type="evidence" value="ECO:0007669"/>
    <property type="project" value="UniProtKB-UniRule"/>
</dbReference>
<keyword evidence="7 16" id="KW-0378">Hydrolase</keyword>
<dbReference type="PANTHER" id="PTHR11081:SF9">
    <property type="entry name" value="FLAP ENDONUCLEASE 1"/>
    <property type="match status" value="1"/>
</dbReference>
<dbReference type="SMART" id="SM00279">
    <property type="entry name" value="HhH2"/>
    <property type="match status" value="1"/>
</dbReference>
<comment type="subcellular location">
    <subcellularLocation>
        <location evidence="16">Nucleus</location>
        <location evidence="16">Nucleolus</location>
    </subcellularLocation>
    <subcellularLocation>
        <location evidence="16">Nucleus</location>
        <location evidence="16">Nucleoplasm</location>
    </subcellularLocation>
    <subcellularLocation>
        <location evidence="16">Mitochondrion</location>
    </subcellularLocation>
    <text evidence="16">Resides mostly in the nucleoli and relocalizes to the nucleoplasm upon DNA damage.</text>
</comment>
<dbReference type="Pfam" id="PF00752">
    <property type="entry name" value="XPG_N"/>
    <property type="match status" value="1"/>
</dbReference>
<comment type="subunit">
    <text evidence="15">Interacts with PCNA1 and PCNA2. Three molecules of FEN1 bind to one PCNA trimer with each molecule binding to one PCNA monomer. PCNA stimulates the nuclease activity without altering cleavage specificity.</text>
</comment>
<gene>
    <name evidence="19" type="ORF">GPU96_03g05210</name>
</gene>
<keyword evidence="1 16" id="KW-0597">Phosphoprotein</keyword>
<dbReference type="SMART" id="SM00484">
    <property type="entry name" value="XPGI"/>
    <property type="match status" value="1"/>
</dbReference>
<evidence type="ECO:0000256" key="10">
    <source>
        <dbReference type="ARBA" id="ARBA00023128"/>
    </source>
</evidence>
<feature type="domain" description="XPG N-terminal" evidence="18">
    <location>
        <begin position="1"/>
        <end position="106"/>
    </location>
</feature>
<dbReference type="InterPro" id="IPR023426">
    <property type="entry name" value="Flap_endonuc"/>
</dbReference>
<dbReference type="GO" id="GO:0005739">
    <property type="term" value="C:mitochondrion"/>
    <property type="evidence" value="ECO:0007669"/>
    <property type="project" value="UniProtKB-SubCell"/>
</dbReference>
<feature type="domain" description="XPG-I" evidence="17">
    <location>
        <begin position="145"/>
        <end position="217"/>
    </location>
</feature>
<evidence type="ECO:0000256" key="15">
    <source>
        <dbReference type="ARBA" id="ARBA00063178"/>
    </source>
</evidence>
<dbReference type="Proteomes" id="UP001059546">
    <property type="component" value="Chromosome III"/>
</dbReference>
<proteinExistence type="inferred from homology"/>
<dbReference type="InterPro" id="IPR006086">
    <property type="entry name" value="XPG-I_dom"/>
</dbReference>
<dbReference type="SUPFAM" id="SSF88723">
    <property type="entry name" value="PIN domain-like"/>
    <property type="match status" value="1"/>
</dbReference>
<evidence type="ECO:0000256" key="6">
    <source>
        <dbReference type="ARBA" id="ARBA00022763"/>
    </source>
</evidence>
<dbReference type="GO" id="GO:0043137">
    <property type="term" value="P:DNA replication, removal of RNA primer"/>
    <property type="evidence" value="ECO:0007669"/>
    <property type="project" value="UniProtKB-UniRule"/>
</dbReference>
<evidence type="ECO:0000256" key="13">
    <source>
        <dbReference type="ARBA" id="ARBA00029382"/>
    </source>
</evidence>
<name>A0A9Q9CBA1_ENCHE</name>
<evidence type="ECO:0000256" key="5">
    <source>
        <dbReference type="ARBA" id="ARBA00022759"/>
    </source>
</evidence>
<keyword evidence="10 16" id="KW-0496">Mitochondrion</keyword>
<protein>
    <recommendedName>
        <fullName evidence="16">Flap endonuclease 1</fullName>
        <shortName evidence="16">FEN-1</shortName>
        <ecNumber evidence="16">3.1.-.-</ecNumber>
    </recommendedName>
    <alternativeName>
        <fullName evidence="16">Flap structure-specific endonuclease 1</fullName>
    </alternativeName>
</protein>
<dbReference type="SMART" id="SM00485">
    <property type="entry name" value="XPGN"/>
    <property type="match status" value="1"/>
</dbReference>
<dbReference type="FunFam" id="3.40.50.1010:FF:000016">
    <property type="entry name" value="Flap endonuclease 1"/>
    <property type="match status" value="1"/>
</dbReference>
<dbReference type="InterPro" id="IPR008918">
    <property type="entry name" value="HhH2"/>
</dbReference>
<dbReference type="InterPro" id="IPR036279">
    <property type="entry name" value="5-3_exonuclease_C_sf"/>
</dbReference>
<evidence type="ECO:0000256" key="4">
    <source>
        <dbReference type="ARBA" id="ARBA00022723"/>
    </source>
</evidence>
<comment type="cofactor">
    <cofactor evidence="16">
        <name>Mg(2+)</name>
        <dbReference type="ChEBI" id="CHEBI:18420"/>
    </cofactor>
    <text evidence="16">Binds 2 magnesium ions per subunit. They probably participate in the reaction catalyzed by the enzyme. May bind an additional third magnesium ion after substrate binding.</text>
</comment>
<keyword evidence="5 16" id="KW-0255">Endonuclease</keyword>
<evidence type="ECO:0000256" key="11">
    <source>
        <dbReference type="ARBA" id="ARBA00023204"/>
    </source>
</evidence>
<dbReference type="AlphaFoldDB" id="A0A9Q9CBA1"/>
<evidence type="ECO:0000256" key="3">
    <source>
        <dbReference type="ARBA" id="ARBA00022722"/>
    </source>
</evidence>
<dbReference type="Pfam" id="PF00867">
    <property type="entry name" value="XPG_I"/>
    <property type="match status" value="1"/>
</dbReference>
<evidence type="ECO:0000256" key="9">
    <source>
        <dbReference type="ARBA" id="ARBA00022842"/>
    </source>
</evidence>
<comment type="function">
    <text evidence="13 16">Structure-specific nuclease with 5'-flap endonuclease and 5'-3' exonuclease activities involved in DNA replication and repair. During DNA replication, cleaves the 5'-overhanging flap structure that is generated by displacement synthesis when DNA polymerase encounters the 5'-end of a downstream Okazaki fragment. It enters the flap from the 5'-end and then tracks to cleave the flap base, leaving a nick for ligation. Also involved in the long patch base excision repair (LP-BER) pathway, by cleaving within the apurinic/apyrimidinic (AP) site-terminated flap. Acts as a genome stabilization factor that prevents flaps from equilibrating into structures that lead to duplications and deletions. Also possesses 5'-3' exonuclease activity on nicked or gapped double-stranded DNA, and exhibits RNase H activity. Also involved in replication and repair of rDNA and in repairing mitochondrial DNA.</text>
</comment>
<dbReference type="CDD" id="cd09867">
    <property type="entry name" value="PIN_FEN1"/>
    <property type="match status" value="1"/>
</dbReference>
<dbReference type="PANTHER" id="PTHR11081">
    <property type="entry name" value="FLAP ENDONUCLEASE FAMILY MEMBER"/>
    <property type="match status" value="1"/>
</dbReference>
<evidence type="ECO:0000313" key="19">
    <source>
        <dbReference type="EMBL" id="UTX42799.1"/>
    </source>
</evidence>
<dbReference type="GO" id="GO:0017108">
    <property type="term" value="F:5'-flap endonuclease activity"/>
    <property type="evidence" value="ECO:0007669"/>
    <property type="project" value="UniProtKB-UniRule"/>
</dbReference>
<dbReference type="GO" id="GO:0005730">
    <property type="term" value="C:nucleolus"/>
    <property type="evidence" value="ECO:0007669"/>
    <property type="project" value="UniProtKB-SubCell"/>
</dbReference>
<dbReference type="EC" id="3.1.-.-" evidence="16"/>
<dbReference type="InterPro" id="IPR006085">
    <property type="entry name" value="XPG_DNA_repair_N"/>
</dbReference>
<comment type="similarity">
    <text evidence="14 16">Belongs to the XPG/RAD2 endonuclease family. FEN1 subfamily.</text>
</comment>
<keyword evidence="3 16" id="KW-0540">Nuclease</keyword>
<keyword evidence="8 16" id="KW-0269">Exonuclease</keyword>
<dbReference type="GO" id="GO:0008409">
    <property type="term" value="F:5'-3' exonuclease activity"/>
    <property type="evidence" value="ECO:0007669"/>
    <property type="project" value="UniProtKB-UniRule"/>
</dbReference>
<dbReference type="InterPro" id="IPR006084">
    <property type="entry name" value="XPG/Rad2"/>
</dbReference>
<dbReference type="Gene3D" id="3.40.50.1010">
    <property type="entry name" value="5'-nuclease"/>
    <property type="match status" value="1"/>
</dbReference>
<dbReference type="GO" id="GO:0000287">
    <property type="term" value="F:magnesium ion binding"/>
    <property type="evidence" value="ECO:0007669"/>
    <property type="project" value="UniProtKB-UniRule"/>
</dbReference>
<reference evidence="19" key="1">
    <citation type="submission" date="2021-05" db="EMBL/GenBank/DDBJ databases">
        <title>Encephalitozoon hellem ATCC 50604 Complete Genome.</title>
        <authorList>
            <person name="Mascarenhas dos Santos A.C."/>
            <person name="Julian A.T."/>
            <person name="Pombert J.-F."/>
        </authorList>
    </citation>
    <scope>NUCLEOTIDE SEQUENCE</scope>
    <source>
        <strain evidence="19">ATCC 50604</strain>
    </source>
</reference>
<keyword evidence="11 16" id="KW-0234">DNA repair</keyword>
<keyword evidence="2 16" id="KW-0235">DNA replication</keyword>
<evidence type="ECO:0000259" key="17">
    <source>
        <dbReference type="SMART" id="SM00484"/>
    </source>
</evidence>
<evidence type="ECO:0000256" key="14">
    <source>
        <dbReference type="ARBA" id="ARBA00034726"/>
    </source>
</evidence>
<organism evidence="19 20">
    <name type="scientific">Encephalitozoon hellem</name>
    <name type="common">Microsporidian parasite</name>
    <dbReference type="NCBI Taxonomy" id="27973"/>
    <lineage>
        <taxon>Eukaryota</taxon>
        <taxon>Fungi</taxon>
        <taxon>Fungi incertae sedis</taxon>
        <taxon>Microsporidia</taxon>
        <taxon>Unikaryonidae</taxon>
        <taxon>Encephalitozoon</taxon>
    </lineage>
</organism>
<evidence type="ECO:0000256" key="12">
    <source>
        <dbReference type="ARBA" id="ARBA00023242"/>
    </source>
</evidence>
<dbReference type="GO" id="GO:0005654">
    <property type="term" value="C:nucleoplasm"/>
    <property type="evidence" value="ECO:0007669"/>
    <property type="project" value="UniProtKB-SubCell"/>
</dbReference>
<dbReference type="SUPFAM" id="SSF47807">
    <property type="entry name" value="5' to 3' exonuclease, C-terminal subdomain"/>
    <property type="match status" value="1"/>
</dbReference>
<dbReference type="HAMAP" id="MF_00614">
    <property type="entry name" value="Fen"/>
    <property type="match status" value="1"/>
</dbReference>